<reference evidence="1 2" key="2">
    <citation type="journal article" date="2022" name="Mol. Ecol. Resour.">
        <title>The genomes of chicory, endive, great burdock and yacon provide insights into Asteraceae paleo-polyploidization history and plant inulin production.</title>
        <authorList>
            <person name="Fan W."/>
            <person name="Wang S."/>
            <person name="Wang H."/>
            <person name="Wang A."/>
            <person name="Jiang F."/>
            <person name="Liu H."/>
            <person name="Zhao H."/>
            <person name="Xu D."/>
            <person name="Zhang Y."/>
        </authorList>
    </citation>
    <scope>NUCLEOTIDE SEQUENCE [LARGE SCALE GENOMIC DNA]</scope>
    <source>
        <strain evidence="2">cv. Yunnan</strain>
        <tissue evidence="1">Leaves</tissue>
    </source>
</reference>
<dbReference type="EMBL" id="CM042027">
    <property type="protein sequence ID" value="KAI3801729.1"/>
    <property type="molecule type" value="Genomic_DNA"/>
</dbReference>
<evidence type="ECO:0000313" key="1">
    <source>
        <dbReference type="EMBL" id="KAI3801729.1"/>
    </source>
</evidence>
<gene>
    <name evidence="1" type="ORF">L1987_29842</name>
</gene>
<proteinExistence type="predicted"/>
<comment type="caution">
    <text evidence="1">The sequence shown here is derived from an EMBL/GenBank/DDBJ whole genome shotgun (WGS) entry which is preliminary data.</text>
</comment>
<reference evidence="2" key="1">
    <citation type="journal article" date="2022" name="Mol. Ecol. Resour.">
        <title>The genomes of chicory, endive, great burdock and yacon provide insights into Asteraceae palaeo-polyploidization history and plant inulin production.</title>
        <authorList>
            <person name="Fan W."/>
            <person name="Wang S."/>
            <person name="Wang H."/>
            <person name="Wang A."/>
            <person name="Jiang F."/>
            <person name="Liu H."/>
            <person name="Zhao H."/>
            <person name="Xu D."/>
            <person name="Zhang Y."/>
        </authorList>
    </citation>
    <scope>NUCLEOTIDE SEQUENCE [LARGE SCALE GENOMIC DNA]</scope>
    <source>
        <strain evidence="2">cv. Yunnan</strain>
    </source>
</reference>
<evidence type="ECO:0000313" key="2">
    <source>
        <dbReference type="Proteomes" id="UP001056120"/>
    </source>
</evidence>
<keyword evidence="2" id="KW-1185">Reference proteome</keyword>
<protein>
    <submittedName>
        <fullName evidence="1">Uncharacterized protein</fullName>
    </submittedName>
</protein>
<accession>A0ACB9I0L3</accession>
<organism evidence="1 2">
    <name type="scientific">Smallanthus sonchifolius</name>
    <dbReference type="NCBI Taxonomy" id="185202"/>
    <lineage>
        <taxon>Eukaryota</taxon>
        <taxon>Viridiplantae</taxon>
        <taxon>Streptophyta</taxon>
        <taxon>Embryophyta</taxon>
        <taxon>Tracheophyta</taxon>
        <taxon>Spermatophyta</taxon>
        <taxon>Magnoliopsida</taxon>
        <taxon>eudicotyledons</taxon>
        <taxon>Gunneridae</taxon>
        <taxon>Pentapetalae</taxon>
        <taxon>asterids</taxon>
        <taxon>campanulids</taxon>
        <taxon>Asterales</taxon>
        <taxon>Asteraceae</taxon>
        <taxon>Asteroideae</taxon>
        <taxon>Heliantheae alliance</taxon>
        <taxon>Millerieae</taxon>
        <taxon>Smallanthus</taxon>
    </lineage>
</organism>
<name>A0ACB9I0L3_9ASTR</name>
<sequence>MDLGRKRVAPNSSKNGVVVGSVWESRMKGSLKVFNGDDKNQENEKNGVGGGGKRKTWKSDGNSDGNERSPVQISKARSENKKELGELSKGLSDSMDGIGIKKSPVQMKKGRPEWNKVKSVSIDGIERNPVQRTIKTQSLSRKVSTNSDLADGIEKVKPISTKEAPIGDECNHGIEETEGGNVGDDEMKKSRSDCSENSDELDVCEEKLMTVDLGKVKSLDTEDKPTMEENEEVNEERAIVVVKEMEPISTINKKKSPDVVIEDKKIHHRNERSNHVSRTVRKQLPPVIISHHKKFPNPIPDCRVFDLIMWKDASKSALVFGLGTFSILSSSYTQDLHISFISVISYLSLIYLAAIFIFKSFIFRGVVEADNITDDEEYVLGEEEATWALKLFLPYINEFLLKVKALFSDGSAALYFGKMWQLYNHLENGQIGSVLQIQTAIFDKFYNEDKVF</sequence>
<dbReference type="Proteomes" id="UP001056120">
    <property type="component" value="Linkage Group LG10"/>
</dbReference>